<keyword evidence="2" id="KW-0813">Transport</keyword>
<dbReference type="Pfam" id="PF05783">
    <property type="entry name" value="DLIC"/>
    <property type="match status" value="1"/>
</dbReference>
<evidence type="ECO:0000256" key="2">
    <source>
        <dbReference type="ARBA" id="ARBA00022448"/>
    </source>
</evidence>
<evidence type="ECO:0000256" key="9">
    <source>
        <dbReference type="ARBA" id="ARBA00023212"/>
    </source>
</evidence>
<keyword evidence="9" id="KW-0206">Cytoskeleton</keyword>
<feature type="region of interest" description="Disordered" evidence="10">
    <location>
        <begin position="416"/>
        <end position="437"/>
    </location>
</feature>
<feature type="compositionally biased region" description="Basic and acidic residues" evidence="10">
    <location>
        <begin position="416"/>
        <end position="429"/>
    </location>
</feature>
<evidence type="ECO:0000256" key="6">
    <source>
        <dbReference type="ARBA" id="ARBA00022840"/>
    </source>
</evidence>
<feature type="region of interest" description="Disordered" evidence="10">
    <location>
        <begin position="59"/>
        <end position="78"/>
    </location>
</feature>
<dbReference type="Proteomes" id="UP001447188">
    <property type="component" value="Unassembled WGS sequence"/>
</dbReference>
<keyword evidence="8" id="KW-0505">Motor protein</keyword>
<dbReference type="InterPro" id="IPR008467">
    <property type="entry name" value="Dynein1_light_intermed_chain"/>
</dbReference>
<proteinExistence type="predicted"/>
<accession>A0ABR3GNE7</accession>
<feature type="compositionally biased region" description="Gly residues" evidence="10">
    <location>
        <begin position="63"/>
        <end position="72"/>
    </location>
</feature>
<feature type="compositionally biased region" description="Basic and acidic residues" evidence="10">
    <location>
        <begin position="466"/>
        <end position="477"/>
    </location>
</feature>
<name>A0ABR3GNE7_9PEZI</name>
<feature type="region of interest" description="Disordered" evidence="10">
    <location>
        <begin position="1"/>
        <end position="39"/>
    </location>
</feature>
<evidence type="ECO:0008006" key="13">
    <source>
        <dbReference type="Google" id="ProtNLM"/>
    </source>
</evidence>
<evidence type="ECO:0000256" key="1">
    <source>
        <dbReference type="ARBA" id="ARBA00004245"/>
    </source>
</evidence>
<feature type="compositionally biased region" description="Low complexity" evidence="10">
    <location>
        <begin position="29"/>
        <end position="38"/>
    </location>
</feature>
<comment type="caution">
    <text evidence="11">The sequence shown here is derived from an EMBL/GenBank/DDBJ whole genome shotgun (WGS) entry which is preliminary data.</text>
</comment>
<evidence type="ECO:0000256" key="8">
    <source>
        <dbReference type="ARBA" id="ARBA00023175"/>
    </source>
</evidence>
<keyword evidence="7" id="KW-0243">Dynein</keyword>
<dbReference type="PANTHER" id="PTHR12688:SF0">
    <property type="entry name" value="DYNEIN LIGHT INTERMEDIATE CHAIN"/>
    <property type="match status" value="1"/>
</dbReference>
<evidence type="ECO:0000256" key="5">
    <source>
        <dbReference type="ARBA" id="ARBA00022741"/>
    </source>
</evidence>
<dbReference type="PANTHER" id="PTHR12688">
    <property type="entry name" value="DYNEIN LIGHT INTERMEDIATE CHAIN"/>
    <property type="match status" value="1"/>
</dbReference>
<evidence type="ECO:0000256" key="7">
    <source>
        <dbReference type="ARBA" id="ARBA00023017"/>
    </source>
</evidence>
<evidence type="ECO:0000313" key="12">
    <source>
        <dbReference type="Proteomes" id="UP001447188"/>
    </source>
</evidence>
<protein>
    <recommendedName>
        <fullName evidence="13">Dynein light intermediate chain</fullName>
    </recommendedName>
</protein>
<comment type="subcellular location">
    <subcellularLocation>
        <location evidence="1">Cytoplasm</location>
        <location evidence="1">Cytoskeleton</location>
    </subcellularLocation>
</comment>
<evidence type="ECO:0000256" key="4">
    <source>
        <dbReference type="ARBA" id="ARBA00022701"/>
    </source>
</evidence>
<keyword evidence="4" id="KW-0493">Microtubule</keyword>
<evidence type="ECO:0000256" key="10">
    <source>
        <dbReference type="SAM" id="MobiDB-lite"/>
    </source>
</evidence>
<feature type="region of interest" description="Disordered" evidence="10">
    <location>
        <begin position="466"/>
        <end position="492"/>
    </location>
</feature>
<gene>
    <name evidence="11" type="ORF">Q9L58_003601</name>
</gene>
<organism evidence="11 12">
    <name type="scientific">Discina gigas</name>
    <dbReference type="NCBI Taxonomy" id="1032678"/>
    <lineage>
        <taxon>Eukaryota</taxon>
        <taxon>Fungi</taxon>
        <taxon>Dikarya</taxon>
        <taxon>Ascomycota</taxon>
        <taxon>Pezizomycotina</taxon>
        <taxon>Pezizomycetes</taxon>
        <taxon>Pezizales</taxon>
        <taxon>Discinaceae</taxon>
        <taxon>Discina</taxon>
    </lineage>
</organism>
<feature type="compositionally biased region" description="Basic and acidic residues" evidence="10">
    <location>
        <begin position="1"/>
        <end position="11"/>
    </location>
</feature>
<dbReference type="EMBL" id="JBBBZM010000035">
    <property type="protein sequence ID" value="KAL0637398.1"/>
    <property type="molecule type" value="Genomic_DNA"/>
</dbReference>
<evidence type="ECO:0000313" key="11">
    <source>
        <dbReference type="EMBL" id="KAL0637398.1"/>
    </source>
</evidence>
<keyword evidence="6" id="KW-0067">ATP-binding</keyword>
<sequence>MARSGGFDERPGSSMSTNSSKSQKDDMWSSMLSSVASSKRLPQKSILVLGGSAEGQKEFVESLGGGGGGSGGGHRKADKRPPVANAFALGYTYLDVLDADHEDVLARLGVYLISEPTPAFVPLLRPLFTAATLPETLIVILLDWSKPWDWMREIKTWVRLVRGIFTSLDDDCKQTLDEVINAWETRLSTHTDAGGGNIGEVTIQLGPGEFDQPLGLPLCVVCQNADKIEMLERERGWKEEEFDFVLQFLRTVLLKRMHHFIQHNLEEEAKYNADGASLIYTTPSAPSLIRPLIFSLLSIQSPLRQQPLKHNVIERDKVLVPPHWDSWGKIRVLREGFDVEGINSGWGVDISSPPAEAESEGGAVEVYEDVIKDSKRGDSEGLALLNKNGAKGIEVPAVDTQDFLAIQLESLEAKAAEEKTARGGKEDKNIPSNGSGERVIEHVGPVQFNVGGIQVDAENMLERLKEREASRSSDRESAPITQGPGDGKSQNEVLSAFFNSLMKKKGAPTKGAAGS</sequence>
<keyword evidence="5" id="KW-0547">Nucleotide-binding</keyword>
<keyword evidence="3" id="KW-0963">Cytoplasm</keyword>
<evidence type="ECO:0000256" key="3">
    <source>
        <dbReference type="ARBA" id="ARBA00022490"/>
    </source>
</evidence>
<keyword evidence="12" id="KW-1185">Reference proteome</keyword>
<reference evidence="11 12" key="1">
    <citation type="submission" date="2024-02" db="EMBL/GenBank/DDBJ databases">
        <title>Discinaceae phylogenomics.</title>
        <authorList>
            <person name="Dirks A.C."/>
            <person name="James T.Y."/>
        </authorList>
    </citation>
    <scope>NUCLEOTIDE SEQUENCE [LARGE SCALE GENOMIC DNA]</scope>
    <source>
        <strain evidence="11 12">ACD0624</strain>
    </source>
</reference>
<dbReference type="InterPro" id="IPR022780">
    <property type="entry name" value="Dynein_light_int_chain"/>
</dbReference>